<dbReference type="RefSeq" id="WP_006524635.1">
    <property type="nucleotide sequence ID" value="NC_021184.1"/>
</dbReference>
<proteinExistence type="predicted"/>
<dbReference type="HOGENOM" id="CLU_715204_0_0_9"/>
<organism evidence="1 2">
    <name type="scientific">Desulfoscipio gibsoniae DSM 7213</name>
    <dbReference type="NCBI Taxonomy" id="767817"/>
    <lineage>
        <taxon>Bacteria</taxon>
        <taxon>Bacillati</taxon>
        <taxon>Bacillota</taxon>
        <taxon>Clostridia</taxon>
        <taxon>Eubacteriales</taxon>
        <taxon>Desulfallaceae</taxon>
        <taxon>Desulfoscipio</taxon>
    </lineage>
</organism>
<dbReference type="EMBL" id="CP003273">
    <property type="protein sequence ID" value="AGK99656.1"/>
    <property type="molecule type" value="Genomic_DNA"/>
</dbReference>
<name>R4KD78_9FIRM</name>
<evidence type="ECO:0000313" key="1">
    <source>
        <dbReference type="EMBL" id="AGK99656.1"/>
    </source>
</evidence>
<keyword evidence="2" id="KW-1185">Reference proteome</keyword>
<gene>
    <name evidence="1" type="ORF">Desgi_0036</name>
</gene>
<reference evidence="1 2" key="1">
    <citation type="submission" date="2012-01" db="EMBL/GenBank/DDBJ databases">
        <title>Complete sequence of Desulfotomaculum gibsoniae DSM 7213.</title>
        <authorList>
            <consortium name="US DOE Joint Genome Institute"/>
            <person name="Lucas S."/>
            <person name="Han J."/>
            <person name="Lapidus A."/>
            <person name="Cheng J.-F."/>
            <person name="Goodwin L."/>
            <person name="Pitluck S."/>
            <person name="Peters L."/>
            <person name="Ovchinnikova G."/>
            <person name="Teshima H."/>
            <person name="Detter J.C."/>
            <person name="Han C."/>
            <person name="Tapia R."/>
            <person name="Land M."/>
            <person name="Hauser L."/>
            <person name="Kyrpides N."/>
            <person name="Ivanova N."/>
            <person name="Pagani I."/>
            <person name="Parshina S."/>
            <person name="Plugge C."/>
            <person name="Muyzer G."/>
            <person name="Kuever J."/>
            <person name="Ivanova A."/>
            <person name="Nazina T."/>
            <person name="Klenk H.-P."/>
            <person name="Brambilla E."/>
            <person name="Spring S."/>
            <person name="Stams A.F."/>
            <person name="Woyke T."/>
        </authorList>
    </citation>
    <scope>NUCLEOTIDE SEQUENCE [LARGE SCALE GENOMIC DNA]</scope>
    <source>
        <strain evidence="1 2">DSM 7213</strain>
    </source>
</reference>
<dbReference type="Proteomes" id="UP000013520">
    <property type="component" value="Chromosome"/>
</dbReference>
<evidence type="ECO:0000313" key="2">
    <source>
        <dbReference type="Proteomes" id="UP000013520"/>
    </source>
</evidence>
<dbReference type="AlphaFoldDB" id="R4KD78"/>
<accession>R4KD78</accession>
<dbReference type="KEGG" id="dgi:Desgi_0036"/>
<sequence>MTLVISANNRDEYALVTGDFLGRKHKDMDYNNPVNHNDSDVELVNNVYKTLKVSDYVLLGAAGCHDLGEWLRKEIQDRAAPDFDLIQCRQLAEEIVEEMRDKRTLRITFDMEPLYLNHLYQENGFAFVLTGFYKEGGTGYVSFESNPDGGTFTEKNCSNNRGYQLFTPANNYRELMDQYFELRDGITPVITTAMAQALCLHHIIVDHMPEHVSREMEILILQKQPGQNKPCFGRIKLTDQSRDSAIKTAGQRYADIFLKPMLQTIVKTKPQKPSGYVNVIKDIAGLGKTMVVLGQAMKKNDMKRINICIDLYVAEVAKVNNSFAGLTPPKELKNYHGYYKKLMSHHTKAVKWLKQFQKTGDIVFIDRLNIEMDNIEKIIDKLKRPV</sequence>
<dbReference type="STRING" id="767817.Desgi_0036"/>
<protein>
    <submittedName>
        <fullName evidence="1">Uncharacterized protein</fullName>
    </submittedName>
</protein>